<evidence type="ECO:0000313" key="2">
    <source>
        <dbReference type="Proteomes" id="UP000274358"/>
    </source>
</evidence>
<comment type="caution">
    <text evidence="1">The sequence shown here is derived from an EMBL/GenBank/DDBJ whole genome shotgun (WGS) entry which is preliminary data.</text>
</comment>
<proteinExistence type="predicted"/>
<evidence type="ECO:0000313" key="1">
    <source>
        <dbReference type="EMBL" id="RUL78794.1"/>
    </source>
</evidence>
<organism evidence="1 2">
    <name type="scientific">Dyella choica</name>
    <dbReference type="NCBI Taxonomy" id="1927959"/>
    <lineage>
        <taxon>Bacteria</taxon>
        <taxon>Pseudomonadati</taxon>
        <taxon>Pseudomonadota</taxon>
        <taxon>Gammaproteobacteria</taxon>
        <taxon>Lysobacterales</taxon>
        <taxon>Rhodanobacteraceae</taxon>
        <taxon>Dyella</taxon>
    </lineage>
</organism>
<protein>
    <submittedName>
        <fullName evidence="1">Uncharacterized protein</fullName>
    </submittedName>
</protein>
<reference evidence="1 2" key="1">
    <citation type="submission" date="2018-12" db="EMBL/GenBank/DDBJ databases">
        <title>Dyella dinghuensis sp. nov. DHOA06 and Dyella choica sp. nov. 4M-K27, isolated from forest soil.</title>
        <authorList>
            <person name="Qiu L.-H."/>
            <person name="Gao Z.-H."/>
        </authorList>
    </citation>
    <scope>NUCLEOTIDE SEQUENCE [LARGE SCALE GENOMIC DNA]</scope>
    <source>
        <strain evidence="1 2">4M-K27</strain>
    </source>
</reference>
<sequence>MAKRILFVPGLPRPVAVWLQSSARFRVGACNTPGEIRTWRKYRTLIADEPRQRAPKVIRDVIDERAFAPAFLRIDGPCA</sequence>
<keyword evidence="2" id="KW-1185">Reference proteome</keyword>
<dbReference type="AlphaFoldDB" id="A0A3S0R5Q8"/>
<dbReference type="Proteomes" id="UP000274358">
    <property type="component" value="Unassembled WGS sequence"/>
</dbReference>
<accession>A0A3S0R5Q8</accession>
<dbReference type="EMBL" id="RYYV01000002">
    <property type="protein sequence ID" value="RUL78794.1"/>
    <property type="molecule type" value="Genomic_DNA"/>
</dbReference>
<gene>
    <name evidence="1" type="ORF">EKH80_03000</name>
</gene>
<dbReference type="RefSeq" id="WP_126683253.1">
    <property type="nucleotide sequence ID" value="NZ_RYYV01000002.1"/>
</dbReference>
<name>A0A3S0R5Q8_9GAMM</name>